<feature type="chain" id="PRO_5045433957" description="DUF4139 domain-containing protein" evidence="1">
    <location>
        <begin position="28"/>
        <end position="490"/>
    </location>
</feature>
<dbReference type="Proteomes" id="UP000621898">
    <property type="component" value="Unassembled WGS sequence"/>
</dbReference>
<reference evidence="4" key="1">
    <citation type="journal article" date="2019" name="Int. J. Syst. Evol. Microbiol.">
        <title>The Global Catalogue of Microorganisms (GCM) 10K type strain sequencing project: providing services to taxonomists for standard genome sequencing and annotation.</title>
        <authorList>
            <consortium name="The Broad Institute Genomics Platform"/>
            <consortium name="The Broad Institute Genome Sequencing Center for Infectious Disease"/>
            <person name="Wu L."/>
            <person name="Ma J."/>
        </authorList>
    </citation>
    <scope>NUCLEOTIDE SEQUENCE [LARGE SCALE GENOMIC DNA]</scope>
    <source>
        <strain evidence="4">KCTC 22232</strain>
    </source>
</reference>
<evidence type="ECO:0000313" key="4">
    <source>
        <dbReference type="Proteomes" id="UP000621898"/>
    </source>
</evidence>
<gene>
    <name evidence="3" type="ORF">GCM10008098_06390</name>
</gene>
<dbReference type="PANTHER" id="PTHR38075:SF1">
    <property type="entry name" value="DUF4139 DOMAIN-CONTAINING PROTEIN"/>
    <property type="match status" value="1"/>
</dbReference>
<protein>
    <recommendedName>
        <fullName evidence="2">DUF4139 domain-containing protein</fullName>
    </recommendedName>
</protein>
<evidence type="ECO:0000256" key="1">
    <source>
        <dbReference type="SAM" id="SignalP"/>
    </source>
</evidence>
<keyword evidence="4" id="KW-1185">Reference proteome</keyword>
<dbReference type="InterPro" id="IPR037291">
    <property type="entry name" value="DUF4139"/>
</dbReference>
<organism evidence="3 4">
    <name type="scientific">Rhodanobacter panaciterrae</name>
    <dbReference type="NCBI Taxonomy" id="490572"/>
    <lineage>
        <taxon>Bacteria</taxon>
        <taxon>Pseudomonadati</taxon>
        <taxon>Pseudomonadota</taxon>
        <taxon>Gammaproteobacteria</taxon>
        <taxon>Lysobacterales</taxon>
        <taxon>Rhodanobacteraceae</taxon>
        <taxon>Rhodanobacter</taxon>
    </lineage>
</organism>
<sequence length="490" mass="51554">MTTAHRTALTLAAACVAALAGTSPAHAADGTELTLYRSDSAALYASNGGGNVDDGYAVVREQRALTLAAGTHDVVIGDLPGFLDPEALALGFPGGDAKVVSQRLLLAQGASAALTGLTGHTVDVLGAGGLSLASGTLLRAGDGLLVRDNNGNTTLVSNYAAVRTSGADFPTGASLNLRVDAVRAGQTRAVLSYPTSGLGWRAAYVATLQSGASCRMQFESRASIANRSGRDWRDAQLTLIAGEPNMAKESAPRPMMAMARGFNAKAASADMPQQDSVGDYRSYTLPGAVDLPDGSVSQVPLYASRALDCERTALYENGNSYQPQQPILSRDFSQGGGSAIISTLKLKAFDSLPAGYLRVLTADRNGTPQFIGEGRINDTPKGSDATITLGTAFDLRAERTRTSFSADKAGRTMDEAFRINLSNAGDSTRTVTVREHPSRWRQWTLTSSSSKPSQQTPDTLEFRIEVPANGKATLDYAVRYSWTDADHPQP</sequence>
<name>A0ABQ2ZME3_9GAMM</name>
<dbReference type="Pfam" id="PF13598">
    <property type="entry name" value="DUF4139"/>
    <property type="match status" value="1"/>
</dbReference>
<dbReference type="RefSeq" id="WP_189439720.1">
    <property type="nucleotide sequence ID" value="NZ_BMXT01000001.1"/>
</dbReference>
<dbReference type="PANTHER" id="PTHR38075">
    <property type="entry name" value="DUF4139 DOMAIN-CONTAINING PROTEIN"/>
    <property type="match status" value="1"/>
</dbReference>
<evidence type="ECO:0000313" key="3">
    <source>
        <dbReference type="EMBL" id="GGY17460.1"/>
    </source>
</evidence>
<comment type="caution">
    <text evidence="3">The sequence shown here is derived from an EMBL/GenBank/DDBJ whole genome shotgun (WGS) entry which is preliminary data.</text>
</comment>
<accession>A0ABQ2ZME3</accession>
<feature type="domain" description="DUF4139" evidence="2">
    <location>
        <begin position="191"/>
        <end position="482"/>
    </location>
</feature>
<dbReference type="EMBL" id="BMXT01000001">
    <property type="protein sequence ID" value="GGY17460.1"/>
    <property type="molecule type" value="Genomic_DNA"/>
</dbReference>
<proteinExistence type="predicted"/>
<feature type="signal peptide" evidence="1">
    <location>
        <begin position="1"/>
        <end position="27"/>
    </location>
</feature>
<evidence type="ECO:0000259" key="2">
    <source>
        <dbReference type="Pfam" id="PF13598"/>
    </source>
</evidence>
<keyword evidence="1" id="KW-0732">Signal</keyword>